<dbReference type="Proteomes" id="UP001595882">
    <property type="component" value="Unassembled WGS sequence"/>
</dbReference>
<dbReference type="Gene3D" id="3.30.565.10">
    <property type="entry name" value="Histidine kinase-like ATPase, C-terminal domain"/>
    <property type="match status" value="1"/>
</dbReference>
<dbReference type="InterPro" id="IPR036890">
    <property type="entry name" value="HATPase_C_sf"/>
</dbReference>
<evidence type="ECO:0000313" key="18">
    <source>
        <dbReference type="Proteomes" id="UP001595882"/>
    </source>
</evidence>
<evidence type="ECO:0000313" key="17">
    <source>
        <dbReference type="EMBL" id="MFC4402212.1"/>
    </source>
</evidence>
<dbReference type="Gene3D" id="1.10.287.130">
    <property type="match status" value="1"/>
</dbReference>
<evidence type="ECO:0000256" key="13">
    <source>
        <dbReference type="ARBA" id="ARBA00023136"/>
    </source>
</evidence>
<sequence>MKRFFKSLLAKYMVIIVLAISLVQIAYLILAIFVFGLSIGIDQPNSADKADYEKIEEQWHQDANQLEASSDQQVQLLFEEWKENYSNATMFRVDQNGNLVNQMGVKEDLPAKWTPSFTAKYIKDRYGGDPFTVIAFVGGDESNGFIVFEIPRINFKTPIEIAYERFGAILLIGIIVIISLFIFLSFLFFRGIRKRLMQLQEAMEIRDVDGLPIPIKVEKHDEIGQLQSAFNQMVNELKESKTREQEEEQLRKELIANLSHDLRSPLTKINAQAFTLSKLKLPSEMKRSLKVLETSIEDIDKLIENLMSYTLLMASKYKINCKETDIVRYVRQCLATWYPVFEKEGFEMKVDIQPFQKSQWFVDPMWFGRILDNLLQNVLRHAACGRYVEVTTESTEEYDGFIIMDKGKGMEGTSDQKGAGIGLSIVDMMIKGMQLDWKVHSTKDGTTIRIMKYK</sequence>
<dbReference type="CDD" id="cd06225">
    <property type="entry name" value="HAMP"/>
    <property type="match status" value="1"/>
</dbReference>
<dbReference type="Gene3D" id="6.10.340.10">
    <property type="match status" value="1"/>
</dbReference>
<evidence type="ECO:0000256" key="14">
    <source>
        <dbReference type="SAM" id="Phobius"/>
    </source>
</evidence>
<evidence type="ECO:0000256" key="6">
    <source>
        <dbReference type="ARBA" id="ARBA00022679"/>
    </source>
</evidence>
<evidence type="ECO:0000256" key="9">
    <source>
        <dbReference type="ARBA" id="ARBA00022777"/>
    </source>
</evidence>
<evidence type="ECO:0000256" key="3">
    <source>
        <dbReference type="ARBA" id="ARBA00012438"/>
    </source>
</evidence>
<dbReference type="InterPro" id="IPR050398">
    <property type="entry name" value="HssS/ArlS-like"/>
</dbReference>
<comment type="catalytic activity">
    <reaction evidence="1">
        <text>ATP + protein L-histidine = ADP + protein N-phospho-L-histidine.</text>
        <dbReference type="EC" id="2.7.13.3"/>
    </reaction>
</comment>
<evidence type="ECO:0000259" key="15">
    <source>
        <dbReference type="PROSITE" id="PS50109"/>
    </source>
</evidence>
<dbReference type="SUPFAM" id="SSF55874">
    <property type="entry name" value="ATPase domain of HSP90 chaperone/DNA topoisomerase II/histidine kinase"/>
    <property type="match status" value="1"/>
</dbReference>
<dbReference type="CDD" id="cd00082">
    <property type="entry name" value="HisKA"/>
    <property type="match status" value="1"/>
</dbReference>
<gene>
    <name evidence="17" type="ORF">ACFOY7_03880</name>
</gene>
<evidence type="ECO:0000256" key="10">
    <source>
        <dbReference type="ARBA" id="ARBA00022840"/>
    </source>
</evidence>
<feature type="transmembrane region" description="Helical" evidence="14">
    <location>
        <begin position="12"/>
        <end position="37"/>
    </location>
</feature>
<dbReference type="SMART" id="SM00388">
    <property type="entry name" value="HisKA"/>
    <property type="match status" value="1"/>
</dbReference>
<dbReference type="InterPro" id="IPR003661">
    <property type="entry name" value="HisK_dim/P_dom"/>
</dbReference>
<feature type="domain" description="Histidine kinase" evidence="15">
    <location>
        <begin position="257"/>
        <end position="450"/>
    </location>
</feature>
<proteinExistence type="predicted"/>
<evidence type="ECO:0000256" key="8">
    <source>
        <dbReference type="ARBA" id="ARBA00022741"/>
    </source>
</evidence>
<evidence type="ECO:0000256" key="2">
    <source>
        <dbReference type="ARBA" id="ARBA00004651"/>
    </source>
</evidence>
<evidence type="ECO:0000256" key="5">
    <source>
        <dbReference type="ARBA" id="ARBA00022553"/>
    </source>
</evidence>
<keyword evidence="8" id="KW-0547">Nucleotide-binding</keyword>
<keyword evidence="4" id="KW-1003">Cell membrane</keyword>
<feature type="domain" description="HAMP" evidence="16">
    <location>
        <begin position="190"/>
        <end position="242"/>
    </location>
</feature>
<dbReference type="Pfam" id="PF02518">
    <property type="entry name" value="HATPase_c"/>
    <property type="match status" value="1"/>
</dbReference>
<organism evidence="17 18">
    <name type="scientific">Gracilibacillus xinjiangensis</name>
    <dbReference type="NCBI Taxonomy" id="1193282"/>
    <lineage>
        <taxon>Bacteria</taxon>
        <taxon>Bacillati</taxon>
        <taxon>Bacillota</taxon>
        <taxon>Bacilli</taxon>
        <taxon>Bacillales</taxon>
        <taxon>Bacillaceae</taxon>
        <taxon>Gracilibacillus</taxon>
    </lineage>
</organism>
<accession>A0ABV8WSI4</accession>
<dbReference type="InterPro" id="IPR036097">
    <property type="entry name" value="HisK_dim/P_sf"/>
</dbReference>
<keyword evidence="13 14" id="KW-0472">Membrane</keyword>
<dbReference type="PANTHER" id="PTHR45528:SF1">
    <property type="entry name" value="SENSOR HISTIDINE KINASE CPXA"/>
    <property type="match status" value="1"/>
</dbReference>
<keyword evidence="9 17" id="KW-0418">Kinase</keyword>
<keyword evidence="12" id="KW-0902">Two-component regulatory system</keyword>
<protein>
    <recommendedName>
        <fullName evidence="3">histidine kinase</fullName>
        <ecNumber evidence="3">2.7.13.3</ecNumber>
    </recommendedName>
</protein>
<keyword evidence="7 14" id="KW-0812">Transmembrane</keyword>
<keyword evidence="18" id="KW-1185">Reference proteome</keyword>
<comment type="caution">
    <text evidence="17">The sequence shown here is derived from an EMBL/GenBank/DDBJ whole genome shotgun (WGS) entry which is preliminary data.</text>
</comment>
<dbReference type="Pfam" id="PF00672">
    <property type="entry name" value="HAMP"/>
    <property type="match status" value="1"/>
</dbReference>
<comment type="subcellular location">
    <subcellularLocation>
        <location evidence="2">Cell membrane</location>
        <topology evidence="2">Multi-pass membrane protein</topology>
    </subcellularLocation>
</comment>
<reference evidence="18" key="1">
    <citation type="journal article" date="2019" name="Int. J. Syst. Evol. Microbiol.">
        <title>The Global Catalogue of Microorganisms (GCM) 10K type strain sequencing project: providing services to taxonomists for standard genome sequencing and annotation.</title>
        <authorList>
            <consortium name="The Broad Institute Genomics Platform"/>
            <consortium name="The Broad Institute Genome Sequencing Center for Infectious Disease"/>
            <person name="Wu L."/>
            <person name="Ma J."/>
        </authorList>
    </citation>
    <scope>NUCLEOTIDE SEQUENCE [LARGE SCALE GENOMIC DNA]</scope>
    <source>
        <strain evidence="18">CCUG 37865</strain>
    </source>
</reference>
<dbReference type="InterPro" id="IPR003594">
    <property type="entry name" value="HATPase_dom"/>
</dbReference>
<dbReference type="InterPro" id="IPR003660">
    <property type="entry name" value="HAMP_dom"/>
</dbReference>
<dbReference type="PROSITE" id="PS50109">
    <property type="entry name" value="HIS_KIN"/>
    <property type="match status" value="1"/>
</dbReference>
<dbReference type="EC" id="2.7.13.3" evidence="3"/>
<dbReference type="GO" id="GO:0016301">
    <property type="term" value="F:kinase activity"/>
    <property type="evidence" value="ECO:0007669"/>
    <property type="project" value="UniProtKB-KW"/>
</dbReference>
<dbReference type="InterPro" id="IPR005467">
    <property type="entry name" value="His_kinase_dom"/>
</dbReference>
<evidence type="ECO:0000256" key="12">
    <source>
        <dbReference type="ARBA" id="ARBA00023012"/>
    </source>
</evidence>
<dbReference type="PANTHER" id="PTHR45528">
    <property type="entry name" value="SENSOR HISTIDINE KINASE CPXA"/>
    <property type="match status" value="1"/>
</dbReference>
<keyword evidence="6" id="KW-0808">Transferase</keyword>
<evidence type="ECO:0000259" key="16">
    <source>
        <dbReference type="PROSITE" id="PS50885"/>
    </source>
</evidence>
<feature type="transmembrane region" description="Helical" evidence="14">
    <location>
        <begin position="166"/>
        <end position="189"/>
    </location>
</feature>
<dbReference type="PROSITE" id="PS50885">
    <property type="entry name" value="HAMP"/>
    <property type="match status" value="1"/>
</dbReference>
<keyword evidence="10" id="KW-0067">ATP-binding</keyword>
<name>A0ABV8WSI4_9BACI</name>
<evidence type="ECO:0000256" key="1">
    <source>
        <dbReference type="ARBA" id="ARBA00000085"/>
    </source>
</evidence>
<evidence type="ECO:0000256" key="11">
    <source>
        <dbReference type="ARBA" id="ARBA00022989"/>
    </source>
</evidence>
<dbReference type="SUPFAM" id="SSF47384">
    <property type="entry name" value="Homodimeric domain of signal transducing histidine kinase"/>
    <property type="match status" value="1"/>
</dbReference>
<keyword evidence="11 14" id="KW-1133">Transmembrane helix</keyword>
<dbReference type="SUPFAM" id="SSF158472">
    <property type="entry name" value="HAMP domain-like"/>
    <property type="match status" value="1"/>
</dbReference>
<dbReference type="EMBL" id="JBHSDT010000003">
    <property type="protein sequence ID" value="MFC4402212.1"/>
    <property type="molecule type" value="Genomic_DNA"/>
</dbReference>
<dbReference type="RefSeq" id="WP_390249580.1">
    <property type="nucleotide sequence ID" value="NZ_JBHSDT010000003.1"/>
</dbReference>
<evidence type="ECO:0000256" key="4">
    <source>
        <dbReference type="ARBA" id="ARBA00022475"/>
    </source>
</evidence>
<evidence type="ECO:0000256" key="7">
    <source>
        <dbReference type="ARBA" id="ARBA00022692"/>
    </source>
</evidence>
<dbReference type="SMART" id="SM00387">
    <property type="entry name" value="HATPase_c"/>
    <property type="match status" value="1"/>
</dbReference>
<dbReference type="Pfam" id="PF00512">
    <property type="entry name" value="HisKA"/>
    <property type="match status" value="1"/>
</dbReference>
<dbReference type="SMART" id="SM00304">
    <property type="entry name" value="HAMP"/>
    <property type="match status" value="1"/>
</dbReference>
<keyword evidence="5" id="KW-0597">Phosphoprotein</keyword>